<dbReference type="EMBL" id="JABFDY010000015">
    <property type="protein sequence ID" value="KAF7697119.1"/>
    <property type="molecule type" value="Genomic_DNA"/>
</dbReference>
<keyword evidence="3" id="KW-0620">Polyamine biosynthesis</keyword>
<proteinExistence type="inferred from homology"/>
<dbReference type="Proteomes" id="UP000606274">
    <property type="component" value="Unassembled WGS sequence"/>
</dbReference>
<protein>
    <recommendedName>
        <fullName evidence="4">PABS domain-containing protein</fullName>
    </recommendedName>
</protein>
<dbReference type="GO" id="GO:0016768">
    <property type="term" value="F:spermine synthase activity"/>
    <property type="evidence" value="ECO:0007669"/>
    <property type="project" value="InterPro"/>
</dbReference>
<dbReference type="PROSITE" id="PS51006">
    <property type="entry name" value="PABS_2"/>
    <property type="match status" value="1"/>
</dbReference>
<comment type="similarity">
    <text evidence="1">Belongs to the spermidine/spermine synthase family.</text>
</comment>
<gene>
    <name evidence="5" type="ORF">HF521_005537</name>
</gene>
<dbReference type="PANTHER" id="PTHR46315:SF1">
    <property type="entry name" value="SPERMINE SYNTHASE"/>
    <property type="match status" value="1"/>
</dbReference>
<dbReference type="GO" id="GO:0006597">
    <property type="term" value="P:spermine biosynthetic process"/>
    <property type="evidence" value="ECO:0007669"/>
    <property type="project" value="InterPro"/>
</dbReference>
<name>A0A8T0AXM3_SILME</name>
<keyword evidence="2 3" id="KW-0808">Transferase</keyword>
<evidence type="ECO:0000256" key="1">
    <source>
        <dbReference type="ARBA" id="ARBA00007867"/>
    </source>
</evidence>
<evidence type="ECO:0000259" key="4">
    <source>
        <dbReference type="PROSITE" id="PS51006"/>
    </source>
</evidence>
<dbReference type="Gene3D" id="3.40.50.150">
    <property type="entry name" value="Vaccinia Virus protein VP39"/>
    <property type="match status" value="1"/>
</dbReference>
<evidence type="ECO:0000313" key="6">
    <source>
        <dbReference type="Proteomes" id="UP000606274"/>
    </source>
</evidence>
<feature type="domain" description="PABS" evidence="4">
    <location>
        <begin position="1"/>
        <end position="139"/>
    </location>
</feature>
<dbReference type="AlphaFoldDB" id="A0A8T0AXM3"/>
<sequence>MVIDACSKHMRKTCGNVLDNLKGDCYEVLVEDCVPILKKFVEEGRTFDYVINDLTAIPISTAPEEESTWEFLRLILDLSIKVLRPSGKYFSQGNCVNLTEALSEYEGLLRKLSSKVDFSKEVVCVPSYLELWMFYTIWKK</sequence>
<evidence type="ECO:0000256" key="2">
    <source>
        <dbReference type="ARBA" id="ARBA00022679"/>
    </source>
</evidence>
<organism evidence="5 6">
    <name type="scientific">Silurus meridionalis</name>
    <name type="common">Southern catfish</name>
    <name type="synonym">Silurus soldatovi meridionalis</name>
    <dbReference type="NCBI Taxonomy" id="175797"/>
    <lineage>
        <taxon>Eukaryota</taxon>
        <taxon>Metazoa</taxon>
        <taxon>Chordata</taxon>
        <taxon>Craniata</taxon>
        <taxon>Vertebrata</taxon>
        <taxon>Euteleostomi</taxon>
        <taxon>Actinopterygii</taxon>
        <taxon>Neopterygii</taxon>
        <taxon>Teleostei</taxon>
        <taxon>Ostariophysi</taxon>
        <taxon>Siluriformes</taxon>
        <taxon>Siluridae</taxon>
        <taxon>Silurus</taxon>
    </lineage>
</organism>
<accession>A0A8T0AXM3</accession>
<reference evidence="5" key="1">
    <citation type="submission" date="2020-08" db="EMBL/GenBank/DDBJ databases">
        <title>Chromosome-level assembly of Southern catfish (Silurus meridionalis) provides insights into visual adaptation to the nocturnal and benthic lifestyles.</title>
        <authorList>
            <person name="Zhang Y."/>
            <person name="Wang D."/>
            <person name="Peng Z."/>
        </authorList>
    </citation>
    <scope>NUCLEOTIDE SEQUENCE</scope>
    <source>
        <strain evidence="5">SWU-2019-XX</strain>
        <tissue evidence="5">Muscle</tissue>
    </source>
</reference>
<dbReference type="InterPro" id="IPR030374">
    <property type="entry name" value="PABS"/>
</dbReference>
<dbReference type="PANTHER" id="PTHR46315">
    <property type="entry name" value="SPERMINE SYNTHASE"/>
    <property type="match status" value="1"/>
</dbReference>
<dbReference type="Pfam" id="PF01564">
    <property type="entry name" value="Spermine_synth"/>
    <property type="match status" value="1"/>
</dbReference>
<comment type="caution">
    <text evidence="5">The sequence shown here is derived from an EMBL/GenBank/DDBJ whole genome shotgun (WGS) entry which is preliminary data.</text>
</comment>
<dbReference type="SUPFAM" id="SSF53335">
    <property type="entry name" value="S-adenosyl-L-methionine-dependent methyltransferases"/>
    <property type="match status" value="1"/>
</dbReference>
<evidence type="ECO:0000313" key="5">
    <source>
        <dbReference type="EMBL" id="KAF7697119.1"/>
    </source>
</evidence>
<keyword evidence="6" id="KW-1185">Reference proteome</keyword>
<dbReference type="InterPro" id="IPR029063">
    <property type="entry name" value="SAM-dependent_MTases_sf"/>
</dbReference>
<dbReference type="InterPro" id="IPR015576">
    <property type="entry name" value="Spermine_synthase_animal"/>
</dbReference>
<feature type="active site" description="Proton acceptor" evidence="3">
    <location>
        <position position="53"/>
    </location>
</feature>
<evidence type="ECO:0000256" key="3">
    <source>
        <dbReference type="PROSITE-ProRule" id="PRU00354"/>
    </source>
</evidence>